<evidence type="ECO:0000256" key="9">
    <source>
        <dbReference type="SAM" id="MobiDB-lite"/>
    </source>
</evidence>
<dbReference type="GO" id="GO:0003677">
    <property type="term" value="F:DNA binding"/>
    <property type="evidence" value="ECO:0007669"/>
    <property type="project" value="InterPro"/>
</dbReference>
<dbReference type="InterPro" id="IPR009057">
    <property type="entry name" value="Homeodomain-like_sf"/>
</dbReference>
<dbReference type="InterPro" id="IPR017884">
    <property type="entry name" value="SANT_dom"/>
</dbReference>
<dbReference type="GO" id="GO:0016887">
    <property type="term" value="F:ATP hydrolysis activity"/>
    <property type="evidence" value="ECO:0007669"/>
    <property type="project" value="TreeGrafter"/>
</dbReference>
<dbReference type="InterPro" id="IPR015195">
    <property type="entry name" value="SLIDE"/>
</dbReference>
<evidence type="ECO:0000256" key="2">
    <source>
        <dbReference type="ARBA" id="ARBA00009687"/>
    </source>
</evidence>
<dbReference type="Pfam" id="PF09111">
    <property type="entry name" value="SLIDE"/>
    <property type="match status" value="1"/>
</dbReference>
<dbReference type="InterPro" id="IPR036306">
    <property type="entry name" value="ISWI_HAND-dom_sf"/>
</dbReference>
<dbReference type="GO" id="GO:0042393">
    <property type="term" value="F:histone binding"/>
    <property type="evidence" value="ECO:0007669"/>
    <property type="project" value="TreeGrafter"/>
</dbReference>
<dbReference type="SMART" id="SM00487">
    <property type="entry name" value="DEXDc"/>
    <property type="match status" value="1"/>
</dbReference>
<dbReference type="CDD" id="cd18793">
    <property type="entry name" value="SF2_C_SNF"/>
    <property type="match status" value="1"/>
</dbReference>
<dbReference type="InterPro" id="IPR001650">
    <property type="entry name" value="Helicase_C-like"/>
</dbReference>
<keyword evidence="7" id="KW-0156">Chromatin regulator</keyword>
<dbReference type="PROSITE" id="PS51192">
    <property type="entry name" value="HELICASE_ATP_BIND_1"/>
    <property type="match status" value="1"/>
</dbReference>
<dbReference type="FunFam" id="3.40.50.10810:FF:000101">
    <property type="entry name" value="SWI/SNF-related, matrix-associated, actin-dependent regulator of"/>
    <property type="match status" value="1"/>
</dbReference>
<feature type="domain" description="SANT" evidence="12">
    <location>
        <begin position="853"/>
        <end position="905"/>
    </location>
</feature>
<evidence type="ECO:0000256" key="6">
    <source>
        <dbReference type="ARBA" id="ARBA00022840"/>
    </source>
</evidence>
<evidence type="ECO:0000313" key="13">
    <source>
        <dbReference type="EMBL" id="KAK9812302.1"/>
    </source>
</evidence>
<dbReference type="FunFam" id="1.10.10.60:FF:000022">
    <property type="entry name" value="ISWI chromatin-remodeling complex ATPase CHR11 isoform A"/>
    <property type="match status" value="1"/>
</dbReference>
<dbReference type="InterPro" id="IPR000330">
    <property type="entry name" value="SNF2_N"/>
</dbReference>
<dbReference type="InterPro" id="IPR049730">
    <property type="entry name" value="SNF2/RAD54-like_C"/>
</dbReference>
<feature type="region of interest" description="Disordered" evidence="9">
    <location>
        <begin position="1"/>
        <end position="78"/>
    </location>
</feature>
<dbReference type="InterPro" id="IPR015194">
    <property type="entry name" value="ISWI_HAND-dom"/>
</dbReference>
<accession>A0AAW1PUZ8</accession>
<name>A0AAW1PUZ8_9CHLO</name>
<dbReference type="AlphaFoldDB" id="A0AAW1PUZ8"/>
<dbReference type="Gene3D" id="1.10.1040.30">
    <property type="entry name" value="ISWI, HAND domain"/>
    <property type="match status" value="1"/>
</dbReference>
<dbReference type="InterPro" id="IPR038718">
    <property type="entry name" value="SNF2-like_sf"/>
</dbReference>
<evidence type="ECO:0000259" key="10">
    <source>
        <dbReference type="PROSITE" id="PS51192"/>
    </source>
</evidence>
<dbReference type="SMART" id="SM00490">
    <property type="entry name" value="HELICc"/>
    <property type="match status" value="1"/>
</dbReference>
<dbReference type="Pfam" id="PF00176">
    <property type="entry name" value="SNF2-rel_dom"/>
    <property type="match status" value="1"/>
</dbReference>
<evidence type="ECO:0000256" key="5">
    <source>
        <dbReference type="ARBA" id="ARBA00022801"/>
    </source>
</evidence>
<dbReference type="Gene3D" id="1.10.10.60">
    <property type="entry name" value="Homeodomain-like"/>
    <property type="match status" value="2"/>
</dbReference>
<evidence type="ECO:0000259" key="12">
    <source>
        <dbReference type="PROSITE" id="PS51293"/>
    </source>
</evidence>
<dbReference type="InterPro" id="IPR044754">
    <property type="entry name" value="Isw1/2_DEXHc"/>
</dbReference>
<dbReference type="PANTHER" id="PTHR45623:SF49">
    <property type="entry name" value="SWI_SNF-RELATED MATRIX-ASSOCIATED ACTIN-DEPENDENT REGULATOR OF CHROMATIN SUBFAMILY A MEMBER 5"/>
    <property type="match status" value="1"/>
</dbReference>
<feature type="compositionally biased region" description="Low complexity" evidence="9">
    <location>
        <begin position="1052"/>
        <end position="1078"/>
    </location>
</feature>
<dbReference type="SUPFAM" id="SSF101224">
    <property type="entry name" value="HAND domain of the nucleosome remodeling ATPase ISWI"/>
    <property type="match status" value="1"/>
</dbReference>
<dbReference type="InterPro" id="IPR014001">
    <property type="entry name" value="Helicase_ATP-bd"/>
</dbReference>
<dbReference type="GO" id="GO:0140658">
    <property type="term" value="F:ATP-dependent chromatin remodeler activity"/>
    <property type="evidence" value="ECO:0007669"/>
    <property type="project" value="TreeGrafter"/>
</dbReference>
<feature type="region of interest" description="Disordered" evidence="9">
    <location>
        <begin position="816"/>
        <end position="835"/>
    </location>
</feature>
<dbReference type="GO" id="GO:0034728">
    <property type="term" value="P:nucleosome organization"/>
    <property type="evidence" value="ECO:0007669"/>
    <property type="project" value="TreeGrafter"/>
</dbReference>
<dbReference type="SMART" id="SM00717">
    <property type="entry name" value="SANT"/>
    <property type="match status" value="2"/>
</dbReference>
<dbReference type="CDD" id="cd00167">
    <property type="entry name" value="SANT"/>
    <property type="match status" value="1"/>
</dbReference>
<evidence type="ECO:0000256" key="1">
    <source>
        <dbReference type="ARBA" id="ARBA00004123"/>
    </source>
</evidence>
<dbReference type="Pfam" id="PF00271">
    <property type="entry name" value="Helicase_C"/>
    <property type="match status" value="1"/>
</dbReference>
<dbReference type="InterPro" id="IPR001005">
    <property type="entry name" value="SANT/Myb"/>
</dbReference>
<dbReference type="SUPFAM" id="SSF46689">
    <property type="entry name" value="Homeodomain-like"/>
    <property type="match status" value="2"/>
</dbReference>
<protein>
    <submittedName>
        <fullName evidence="13">Uncharacterized protein</fullName>
    </submittedName>
</protein>
<comment type="similarity">
    <text evidence="2">Belongs to the SNF2/RAD54 helicase family. ISWI subfamily.</text>
</comment>
<evidence type="ECO:0000256" key="8">
    <source>
        <dbReference type="ARBA" id="ARBA00023242"/>
    </source>
</evidence>
<feature type="compositionally biased region" description="Acidic residues" evidence="9">
    <location>
        <begin position="8"/>
        <end position="30"/>
    </location>
</feature>
<evidence type="ECO:0000256" key="7">
    <source>
        <dbReference type="ARBA" id="ARBA00022853"/>
    </source>
</evidence>
<keyword evidence="14" id="KW-1185">Reference proteome</keyword>
<dbReference type="GO" id="GO:0005524">
    <property type="term" value="F:ATP binding"/>
    <property type="evidence" value="ECO:0007669"/>
    <property type="project" value="UniProtKB-KW"/>
</dbReference>
<evidence type="ECO:0000259" key="11">
    <source>
        <dbReference type="PROSITE" id="PS51194"/>
    </source>
</evidence>
<comment type="caution">
    <text evidence="13">The sequence shown here is derived from an EMBL/GenBank/DDBJ whole genome shotgun (WGS) entry which is preliminary data.</text>
</comment>
<feature type="domain" description="Helicase ATP-binding" evidence="10">
    <location>
        <begin position="196"/>
        <end position="361"/>
    </location>
</feature>
<feature type="domain" description="Helicase C-terminal" evidence="11">
    <location>
        <begin position="489"/>
        <end position="640"/>
    </location>
</feature>
<dbReference type="GO" id="GO:0031491">
    <property type="term" value="F:nucleosome binding"/>
    <property type="evidence" value="ECO:0007669"/>
    <property type="project" value="InterPro"/>
</dbReference>
<dbReference type="PROSITE" id="PS51194">
    <property type="entry name" value="HELICASE_CTER"/>
    <property type="match status" value="1"/>
</dbReference>
<keyword evidence="6" id="KW-0067">ATP-binding</keyword>
<dbReference type="SUPFAM" id="SSF52540">
    <property type="entry name" value="P-loop containing nucleoside triphosphate hydrolases"/>
    <property type="match status" value="2"/>
</dbReference>
<dbReference type="Pfam" id="PF09110">
    <property type="entry name" value="HAND"/>
    <property type="match status" value="1"/>
</dbReference>
<keyword evidence="8" id="KW-0539">Nucleus</keyword>
<organism evidence="13 14">
    <name type="scientific">Symbiochloris irregularis</name>
    <dbReference type="NCBI Taxonomy" id="706552"/>
    <lineage>
        <taxon>Eukaryota</taxon>
        <taxon>Viridiplantae</taxon>
        <taxon>Chlorophyta</taxon>
        <taxon>core chlorophytes</taxon>
        <taxon>Trebouxiophyceae</taxon>
        <taxon>Trebouxiales</taxon>
        <taxon>Trebouxiaceae</taxon>
        <taxon>Symbiochloris</taxon>
    </lineage>
</organism>
<evidence type="ECO:0000256" key="4">
    <source>
        <dbReference type="ARBA" id="ARBA00022741"/>
    </source>
</evidence>
<comment type="subcellular location">
    <subcellularLocation>
        <location evidence="1">Nucleus</location>
    </subcellularLocation>
</comment>
<dbReference type="GO" id="GO:0031010">
    <property type="term" value="C:ISWI-type complex"/>
    <property type="evidence" value="ECO:0007669"/>
    <property type="project" value="UniProtKB-ARBA"/>
</dbReference>
<keyword evidence="4" id="KW-0547">Nucleotide-binding</keyword>
<feature type="region of interest" description="Disordered" evidence="9">
    <location>
        <begin position="1024"/>
        <end position="1109"/>
    </location>
</feature>
<dbReference type="Gene3D" id="1.20.5.1190">
    <property type="entry name" value="iswi atpase"/>
    <property type="match status" value="1"/>
</dbReference>
<dbReference type="InterPro" id="IPR027417">
    <property type="entry name" value="P-loop_NTPase"/>
</dbReference>
<feature type="compositionally biased region" description="Acidic residues" evidence="9">
    <location>
        <begin position="45"/>
        <end position="63"/>
    </location>
</feature>
<proteinExistence type="inferred from homology"/>
<evidence type="ECO:0000313" key="14">
    <source>
        <dbReference type="Proteomes" id="UP001465755"/>
    </source>
</evidence>
<dbReference type="EMBL" id="JALJOQ010000007">
    <property type="protein sequence ID" value="KAK9812302.1"/>
    <property type="molecule type" value="Genomic_DNA"/>
</dbReference>
<sequence length="1109" mass="126271">MSTNNTEDLTDVEDAGGEEEVTDADFEEANALDGSEAGDVSQQGGDDDAEASFETEDEDEDEGAATGSEEAFDVGKKERARLRAQEKLKKAQLDALRNDQNVDTAVGEEERGQRRLAFLLKQAEVFQHFAPDAAESDKAKKGRGRHSTKYTEEMEDAELLKDERKGGQGHRLIAQPSVIKHGTMREYQMQGLNWLIHLYDNGINGILADEMGLGKTLQTISLLGYLNEYRGITGPHMIIVPKSTLHNWMNEFRKWCPIIKAVKFHGNQEQRAYQKDKQVQPGCFDVVVTSYEMVIKEKNHFKKFHWRYIIIDEAHRIKNENSILSRTVRMLKTNYRLLITGTPLQNNLHELWALLNFLLPEVFSSAEKFDEWFNMSDKDSEAQVVEQLHKVVRPFLLRRLKSDVEKGLPPKKETILKIGMSEMQKKYYAALLQKDIEAVNSGADRSRLLNIVMQLRKCCNHPYLFQGAEPGPPFTTGDHLINNAGKLVLLDKLLPKLQSRGSRVLIFSQMTRLLDILEDYCLFKGYQYCRIDGNTSGEDRESQIDEYNREGSEKFVFLLSTRAGGLGINLYTADIVVLYDSDWNPQMDLQAMDRAHRIGQRKEVQVFRLCVENSIEEKVIEKAYKKLRLDALVIQQGRLTENVKTVNKDDLLAMVRYGAEMVFSSEAATITDQDIDTILARGAKETDELNAKLKEYSENAMKFTMDGGFQTAYEYRDADDEPDNVDYKSLIGHNWVDPPKRERKRVVNYAENEYFRNAMKAGGGRSTHTGGPRLPKMPALQDFQFYNTQRLMQLYEQDQAYEVHKHAVAQREAAARAQGGSDEAVAEAIKPSADDPVPLTEAEVEEREELLKSGFSNWNRRDFNAFVRACEKYGRQALEDITREVEGKSETEVREYAKVFWARHQELNDWERVIKNIERGEQRIQRQADIMTAIAAKMERYRNPWQELRLQYGANKGKAYTEEEDRFLLCMTHQLGYGRWDELKAEIRRSWRFRFDWFFKSRMPQELARRTDTLIRLVEKEAEENEALEAEERRRYTKKPPTSSSRGGSKDGGAAAKDTGKDAAAAAAAANGGDPGVAPSGAKKRRGPPASGDRPNKRRGSAAAAGAAS</sequence>
<keyword evidence="5" id="KW-0378">Hydrolase</keyword>
<evidence type="ECO:0000256" key="3">
    <source>
        <dbReference type="ARBA" id="ARBA00022553"/>
    </source>
</evidence>
<dbReference type="PANTHER" id="PTHR45623">
    <property type="entry name" value="CHROMODOMAIN-HELICASE-DNA-BINDING PROTEIN 3-RELATED-RELATED"/>
    <property type="match status" value="1"/>
</dbReference>
<dbReference type="FunFam" id="3.40.50.300:FF:000082">
    <property type="entry name" value="ISWI chromatin remodeling complex ATPase ISW1"/>
    <property type="match status" value="1"/>
</dbReference>
<dbReference type="Proteomes" id="UP001465755">
    <property type="component" value="Unassembled WGS sequence"/>
</dbReference>
<dbReference type="Gene3D" id="3.40.50.10810">
    <property type="entry name" value="Tandem AAA-ATPase domain"/>
    <property type="match status" value="1"/>
</dbReference>
<dbReference type="CDD" id="cd17997">
    <property type="entry name" value="DEXHc_SMARCA1_SMARCA5"/>
    <property type="match status" value="1"/>
</dbReference>
<gene>
    <name evidence="13" type="ORF">WJX73_000685</name>
</gene>
<reference evidence="13 14" key="1">
    <citation type="journal article" date="2024" name="Nat. Commun.">
        <title>Phylogenomics reveals the evolutionary origins of lichenization in chlorophyte algae.</title>
        <authorList>
            <person name="Puginier C."/>
            <person name="Libourel C."/>
            <person name="Otte J."/>
            <person name="Skaloud P."/>
            <person name="Haon M."/>
            <person name="Grisel S."/>
            <person name="Petersen M."/>
            <person name="Berrin J.G."/>
            <person name="Delaux P.M."/>
            <person name="Dal Grande F."/>
            <person name="Keller J."/>
        </authorList>
    </citation>
    <scope>NUCLEOTIDE SEQUENCE [LARGE SCALE GENOMIC DNA]</scope>
    <source>
        <strain evidence="13 14">SAG 2036</strain>
    </source>
</reference>
<dbReference type="PROSITE" id="PS51293">
    <property type="entry name" value="SANT"/>
    <property type="match status" value="1"/>
</dbReference>
<dbReference type="Gene3D" id="3.40.50.300">
    <property type="entry name" value="P-loop containing nucleotide triphosphate hydrolases"/>
    <property type="match status" value="1"/>
</dbReference>
<keyword evidence="3" id="KW-0597">Phosphoprotein</keyword>